<evidence type="ECO:0000313" key="2">
    <source>
        <dbReference type="EMBL" id="PXV62061.1"/>
    </source>
</evidence>
<evidence type="ECO:0008006" key="4">
    <source>
        <dbReference type="Google" id="ProtNLM"/>
    </source>
</evidence>
<feature type="compositionally biased region" description="Low complexity" evidence="1">
    <location>
        <begin position="34"/>
        <end position="52"/>
    </location>
</feature>
<feature type="region of interest" description="Disordered" evidence="1">
    <location>
        <begin position="27"/>
        <end position="66"/>
    </location>
</feature>
<gene>
    <name evidence="2" type="ORF">CLV62_12213</name>
</gene>
<evidence type="ECO:0000313" key="3">
    <source>
        <dbReference type="Proteomes" id="UP000247973"/>
    </source>
</evidence>
<reference evidence="2 3" key="1">
    <citation type="submission" date="2018-03" db="EMBL/GenBank/DDBJ databases">
        <title>Genomic Encyclopedia of Archaeal and Bacterial Type Strains, Phase II (KMG-II): from individual species to whole genera.</title>
        <authorList>
            <person name="Goeker M."/>
        </authorList>
    </citation>
    <scope>NUCLEOTIDE SEQUENCE [LARGE SCALE GENOMIC DNA]</scope>
    <source>
        <strain evidence="2 3">DSM 100214</strain>
    </source>
</reference>
<sequence length="214" mass="23664">MSAFEQSTISGRKKKVIIEPIFPVGEAASGAQPAPARTAGASSQAASAAPPATVRQQPKTARSSSISGFGVSLSALSQKNTEEEVVEAQQTEILSETFTPLQLLSEWKAYAESIPEEHHLKNTMLNCLPDLLNRDTFEVVVNNPVQEQRLLDNAVNIMPILRKNLRNTLVQMKVRVTVENEKKLGFTSLEKFNLMVEQNETVKRLKDEFGLELM</sequence>
<dbReference type="Proteomes" id="UP000247973">
    <property type="component" value="Unassembled WGS sequence"/>
</dbReference>
<protein>
    <recommendedName>
        <fullName evidence="4">DNA polymerase-3 subunit gamma/tau</fullName>
    </recommendedName>
</protein>
<organism evidence="2 3">
    <name type="scientific">Dysgonomonas alginatilytica</name>
    <dbReference type="NCBI Taxonomy" id="1605892"/>
    <lineage>
        <taxon>Bacteria</taxon>
        <taxon>Pseudomonadati</taxon>
        <taxon>Bacteroidota</taxon>
        <taxon>Bacteroidia</taxon>
        <taxon>Bacteroidales</taxon>
        <taxon>Dysgonomonadaceae</taxon>
        <taxon>Dysgonomonas</taxon>
    </lineage>
</organism>
<dbReference type="EMBL" id="QICL01000022">
    <property type="protein sequence ID" value="PXV62061.1"/>
    <property type="molecule type" value="Genomic_DNA"/>
</dbReference>
<name>A0A2V3PSQ5_9BACT</name>
<accession>A0A2V3PSQ5</accession>
<dbReference type="AlphaFoldDB" id="A0A2V3PSQ5"/>
<keyword evidence="3" id="KW-1185">Reference proteome</keyword>
<comment type="caution">
    <text evidence="2">The sequence shown here is derived from an EMBL/GenBank/DDBJ whole genome shotgun (WGS) entry which is preliminary data.</text>
</comment>
<evidence type="ECO:0000256" key="1">
    <source>
        <dbReference type="SAM" id="MobiDB-lite"/>
    </source>
</evidence>
<proteinExistence type="predicted"/>